<feature type="region of interest" description="Disordered" evidence="7">
    <location>
        <begin position="1"/>
        <end position="40"/>
    </location>
</feature>
<evidence type="ECO:0000313" key="10">
    <source>
        <dbReference type="Proteomes" id="UP000261540"/>
    </source>
</evidence>
<dbReference type="AlphaFoldDB" id="A0A3B3Q4I9"/>
<evidence type="ECO:0000256" key="1">
    <source>
        <dbReference type="ARBA" id="ARBA00022679"/>
    </source>
</evidence>
<dbReference type="GeneTree" id="ENSGT00390000016398"/>
<evidence type="ECO:0000256" key="3">
    <source>
        <dbReference type="ARBA" id="ARBA00052245"/>
    </source>
</evidence>
<proteinExistence type="predicted"/>
<evidence type="ECO:0000256" key="7">
    <source>
        <dbReference type="SAM" id="MobiDB-lite"/>
    </source>
</evidence>
<protein>
    <recommendedName>
        <fullName evidence="6">Histidine N-acetyltransferase</fullName>
        <ecNumber evidence="5">2.3.1.33</ecNumber>
    </recommendedName>
</protein>
<dbReference type="Proteomes" id="UP000261540">
    <property type="component" value="Unplaced"/>
</dbReference>
<feature type="domain" description="N-acetyltransferase" evidence="8">
    <location>
        <begin position="78"/>
        <end position="237"/>
    </location>
</feature>
<dbReference type="Pfam" id="PF24066">
    <property type="entry name" value="Hisat_C"/>
    <property type="match status" value="1"/>
</dbReference>
<keyword evidence="1" id="KW-0808">Transferase</keyword>
<dbReference type="EC" id="2.3.1.33" evidence="5"/>
<dbReference type="PROSITE" id="PS51186">
    <property type="entry name" value="GNAT"/>
    <property type="match status" value="1"/>
</dbReference>
<dbReference type="InterPro" id="IPR000182">
    <property type="entry name" value="GNAT_dom"/>
</dbReference>
<sequence>MAHVLGENAPPKQWMHRRDHKKSQAPLGTRGGEKSCGGVKKLGREKKSLRSWKKGVQDVLTHSSTLVELPQTNPHCDLQFSRAAEEDFEEILSISKDIYGGLDYLPSRYGAWLQDPHRMVILARKQGKVIALQSVCVIDDGQTALVEGLRVAPQERGKGVARVLLKFCSQMVKSRYPSVKVSRLTRDDPLGPRDLQKYQLIAKQGILLFEFQAEKLRQRLADLGSELGTVQMDRPVRLESEELQRLLLNEDVARDILPNGTIVQDWQPFRLLPGNVQMLLQREVDWMADDMLRPTVLSLCSAPFLVPLSLGCHCLTIDIFGRVLEPVQQQVLAHLEHSTHSLTGRVVCQMFLAPPLWELLANFCCGTLGAELVQGYSEQYVVEADLV</sequence>
<feature type="compositionally biased region" description="Basic residues" evidence="7">
    <location>
        <begin position="14"/>
        <end position="23"/>
    </location>
</feature>
<evidence type="ECO:0000256" key="6">
    <source>
        <dbReference type="ARBA" id="ARBA00073798"/>
    </source>
</evidence>
<dbReference type="SUPFAM" id="SSF55729">
    <property type="entry name" value="Acyl-CoA N-acyltransferases (Nat)"/>
    <property type="match status" value="1"/>
</dbReference>
<dbReference type="Ensembl" id="ENSPKIT00000024674.1">
    <property type="protein sequence ID" value="ENSPKIP00000000774.1"/>
    <property type="gene ID" value="ENSPKIG00000019323.1"/>
</dbReference>
<comment type="catalytic activity">
    <reaction evidence="3">
        <text>L-histidine + acetyl-CoA = N(alpha)-acetyl-L-histidine + CoA + H(+)</text>
        <dbReference type="Rhea" id="RHEA:24596"/>
        <dbReference type="ChEBI" id="CHEBI:15378"/>
        <dbReference type="ChEBI" id="CHEBI:57287"/>
        <dbReference type="ChEBI" id="CHEBI:57288"/>
        <dbReference type="ChEBI" id="CHEBI:57595"/>
        <dbReference type="ChEBI" id="CHEBI:57772"/>
        <dbReference type="EC" id="2.3.1.33"/>
    </reaction>
</comment>
<name>A0A3B3Q4I9_9TELE</name>
<comment type="function">
    <text evidence="4">Enzyme responsible for the N-acetyl-histidine (NAH) synthesis, which is a major constituent of brain and lens of ectothermic vertebrates.</text>
</comment>
<dbReference type="InterPro" id="IPR056483">
    <property type="entry name" value="Hisat_C"/>
</dbReference>
<dbReference type="Gene3D" id="3.40.630.30">
    <property type="match status" value="1"/>
</dbReference>
<reference evidence="9" key="2">
    <citation type="submission" date="2025-09" db="UniProtKB">
        <authorList>
            <consortium name="Ensembl"/>
        </authorList>
    </citation>
    <scope>IDENTIFICATION</scope>
</reference>
<dbReference type="PANTHER" id="PTHR47403:SF3">
    <property type="entry name" value="N-ACETYLTRANSFERASE 16-RELATED"/>
    <property type="match status" value="1"/>
</dbReference>
<evidence type="ECO:0000256" key="4">
    <source>
        <dbReference type="ARBA" id="ARBA00056094"/>
    </source>
</evidence>
<dbReference type="GO" id="GO:0047981">
    <property type="term" value="F:L-histidine N-acetyltransferase activity"/>
    <property type="evidence" value="ECO:0007669"/>
    <property type="project" value="UniProtKB-EC"/>
</dbReference>
<accession>A0A3B3Q4I9</accession>
<reference evidence="9" key="1">
    <citation type="submission" date="2025-08" db="UniProtKB">
        <authorList>
            <consortium name="Ensembl"/>
        </authorList>
    </citation>
    <scope>IDENTIFICATION</scope>
</reference>
<evidence type="ECO:0000259" key="8">
    <source>
        <dbReference type="PROSITE" id="PS51186"/>
    </source>
</evidence>
<keyword evidence="10" id="KW-1185">Reference proteome</keyword>
<evidence type="ECO:0000256" key="5">
    <source>
        <dbReference type="ARBA" id="ARBA00067086"/>
    </source>
</evidence>
<evidence type="ECO:0000256" key="2">
    <source>
        <dbReference type="ARBA" id="ARBA00023315"/>
    </source>
</evidence>
<keyword evidence="2" id="KW-0012">Acyltransferase</keyword>
<dbReference type="InterPro" id="IPR016181">
    <property type="entry name" value="Acyl_CoA_acyltransferase"/>
</dbReference>
<dbReference type="PANTHER" id="PTHR47403">
    <property type="entry name" value="LOC100145250 PROTEIN"/>
    <property type="match status" value="1"/>
</dbReference>
<dbReference type="Pfam" id="PF00583">
    <property type="entry name" value="Acetyltransf_1"/>
    <property type="match status" value="1"/>
</dbReference>
<evidence type="ECO:0000313" key="9">
    <source>
        <dbReference type="Ensembl" id="ENSPKIP00000000774.1"/>
    </source>
</evidence>
<dbReference type="CDD" id="cd04301">
    <property type="entry name" value="NAT_SF"/>
    <property type="match status" value="1"/>
</dbReference>
<organism evidence="9 10">
    <name type="scientific">Paramormyrops kingsleyae</name>
    <dbReference type="NCBI Taxonomy" id="1676925"/>
    <lineage>
        <taxon>Eukaryota</taxon>
        <taxon>Metazoa</taxon>
        <taxon>Chordata</taxon>
        <taxon>Craniata</taxon>
        <taxon>Vertebrata</taxon>
        <taxon>Euteleostomi</taxon>
        <taxon>Actinopterygii</taxon>
        <taxon>Neopterygii</taxon>
        <taxon>Teleostei</taxon>
        <taxon>Osteoglossocephala</taxon>
        <taxon>Osteoglossomorpha</taxon>
        <taxon>Osteoglossiformes</taxon>
        <taxon>Mormyridae</taxon>
        <taxon>Paramormyrops</taxon>
    </lineage>
</organism>
<dbReference type="FunFam" id="3.40.630.30:FF:000039">
    <property type="entry name" value="Probable N-acetyltransferase 16"/>
    <property type="match status" value="1"/>
</dbReference>